<dbReference type="EMBL" id="QQBB01000015">
    <property type="protein sequence ID" value="RDI52413.1"/>
    <property type="molecule type" value="Genomic_DNA"/>
</dbReference>
<name>A0A370H8G0_9HYPH</name>
<dbReference type="InterPro" id="IPR051686">
    <property type="entry name" value="Lipoprotein_DolP"/>
</dbReference>
<proteinExistence type="predicted"/>
<accession>A0A370H8G0</accession>
<organism evidence="3 4">
    <name type="scientific">Microvirga subterranea</name>
    <dbReference type="NCBI Taxonomy" id="186651"/>
    <lineage>
        <taxon>Bacteria</taxon>
        <taxon>Pseudomonadati</taxon>
        <taxon>Pseudomonadota</taxon>
        <taxon>Alphaproteobacteria</taxon>
        <taxon>Hyphomicrobiales</taxon>
        <taxon>Methylobacteriaceae</taxon>
        <taxon>Microvirga</taxon>
    </lineage>
</organism>
<dbReference type="AlphaFoldDB" id="A0A370H8G0"/>
<evidence type="ECO:0000259" key="2">
    <source>
        <dbReference type="PROSITE" id="PS50914"/>
    </source>
</evidence>
<feature type="domain" description="BON" evidence="2">
    <location>
        <begin position="182"/>
        <end position="250"/>
    </location>
</feature>
<evidence type="ECO:0000313" key="4">
    <source>
        <dbReference type="Proteomes" id="UP000254925"/>
    </source>
</evidence>
<dbReference type="RefSeq" id="WP_210210263.1">
    <property type="nucleotide sequence ID" value="NZ_QQBB01000015.1"/>
</dbReference>
<dbReference type="Pfam" id="PF04972">
    <property type="entry name" value="BON"/>
    <property type="match status" value="1"/>
</dbReference>
<sequence length="258" mass="29956">MIDRDRIGGFHQGADDLDEYLRNEYRAEEGAYMERRPGYAGYGEPDREPASWGPRLPGEYYDSYGREAFAGAGMTLPRDEPLYRDESGFERRYRESPAETWRYRERGDRYAGDRGMSSPARHRDRRDDTWRDHWQQDREGGRRLARAAEHFYENLAGAVGLEPHEDRERGHRGRGPRNYRRSDERILDEIGHRFTEDGYLDASDIEIDVRDQEVTLSGSVKTRFEKRHAEDIAEAVSGVRHVQNNLRINASGSRSTAA</sequence>
<feature type="region of interest" description="Disordered" evidence="1">
    <location>
        <begin position="161"/>
        <end position="180"/>
    </location>
</feature>
<feature type="region of interest" description="Disordered" evidence="1">
    <location>
        <begin position="107"/>
        <end position="128"/>
    </location>
</feature>
<gene>
    <name evidence="3" type="ORF">DES45_11538</name>
</gene>
<evidence type="ECO:0000256" key="1">
    <source>
        <dbReference type="SAM" id="MobiDB-lite"/>
    </source>
</evidence>
<reference evidence="3 4" key="1">
    <citation type="submission" date="2018-07" db="EMBL/GenBank/DDBJ databases">
        <title>Genomic Encyclopedia of Type Strains, Phase IV (KMG-IV): sequencing the most valuable type-strain genomes for metagenomic binning, comparative biology and taxonomic classification.</title>
        <authorList>
            <person name="Goeker M."/>
        </authorList>
    </citation>
    <scope>NUCLEOTIDE SEQUENCE [LARGE SCALE GENOMIC DNA]</scope>
    <source>
        <strain evidence="3 4">DSM 14364</strain>
    </source>
</reference>
<dbReference type="PANTHER" id="PTHR34606">
    <property type="entry name" value="BON DOMAIN-CONTAINING PROTEIN"/>
    <property type="match status" value="1"/>
</dbReference>
<dbReference type="InterPro" id="IPR007055">
    <property type="entry name" value="BON_dom"/>
</dbReference>
<dbReference type="PROSITE" id="PS50914">
    <property type="entry name" value="BON"/>
    <property type="match status" value="1"/>
</dbReference>
<protein>
    <submittedName>
        <fullName evidence="3">BON domain-containing protein</fullName>
    </submittedName>
</protein>
<evidence type="ECO:0000313" key="3">
    <source>
        <dbReference type="EMBL" id="RDI52413.1"/>
    </source>
</evidence>
<dbReference type="Gene3D" id="3.30.1340.30">
    <property type="match status" value="1"/>
</dbReference>
<dbReference type="PANTHER" id="PTHR34606:SF15">
    <property type="entry name" value="BON DOMAIN-CONTAINING PROTEIN"/>
    <property type="match status" value="1"/>
</dbReference>
<feature type="compositionally biased region" description="Basic residues" evidence="1">
    <location>
        <begin position="170"/>
        <end position="179"/>
    </location>
</feature>
<comment type="caution">
    <text evidence="3">The sequence shown here is derived from an EMBL/GenBank/DDBJ whole genome shotgun (WGS) entry which is preliminary data.</text>
</comment>
<keyword evidence="4" id="KW-1185">Reference proteome</keyword>
<dbReference type="Proteomes" id="UP000254925">
    <property type="component" value="Unassembled WGS sequence"/>
</dbReference>